<dbReference type="Proteomes" id="UP000606730">
    <property type="component" value="Unassembled WGS sequence"/>
</dbReference>
<dbReference type="RefSeq" id="WP_095597066.1">
    <property type="nucleotide sequence ID" value="NZ_BMKN01000001.1"/>
</dbReference>
<dbReference type="AlphaFoldDB" id="A0A917AE76"/>
<keyword evidence="2" id="KW-1185">Reference proteome</keyword>
<accession>A0A917AE76</accession>
<evidence type="ECO:0000313" key="1">
    <source>
        <dbReference type="EMBL" id="GGE45729.1"/>
    </source>
</evidence>
<reference evidence="1" key="2">
    <citation type="submission" date="2020-09" db="EMBL/GenBank/DDBJ databases">
        <authorList>
            <person name="Sun Q."/>
            <person name="Zhou Y."/>
        </authorList>
    </citation>
    <scope>NUCLEOTIDE SEQUENCE</scope>
    <source>
        <strain evidence="1">CGMCC 1.16012</strain>
    </source>
</reference>
<dbReference type="EMBL" id="BMKN01000001">
    <property type="protein sequence ID" value="GGE45729.1"/>
    <property type="molecule type" value="Genomic_DNA"/>
</dbReference>
<comment type="caution">
    <text evidence="1">The sequence shown here is derived from an EMBL/GenBank/DDBJ whole genome shotgun (WGS) entry which is preliminary data.</text>
</comment>
<proteinExistence type="predicted"/>
<organism evidence="1 2">
    <name type="scientific">Actibacterium pelagium</name>
    <dbReference type="NCBI Taxonomy" id="2029103"/>
    <lineage>
        <taxon>Bacteria</taxon>
        <taxon>Pseudomonadati</taxon>
        <taxon>Pseudomonadota</taxon>
        <taxon>Alphaproteobacteria</taxon>
        <taxon>Rhodobacterales</taxon>
        <taxon>Roseobacteraceae</taxon>
        <taxon>Actibacterium</taxon>
    </lineage>
</organism>
<protein>
    <submittedName>
        <fullName evidence="1">Uncharacterized protein</fullName>
    </submittedName>
</protein>
<dbReference type="OrthoDB" id="9808314at2"/>
<sequence>MAFEELRAAALMLLEEVEKDPEDKHILLEQLREKVSEMRTLGLQVPNDLLRFVDQLEQEEADDMFDNMPV</sequence>
<gene>
    <name evidence="1" type="ORF">GCM10011517_11750</name>
</gene>
<reference evidence="1" key="1">
    <citation type="journal article" date="2014" name="Int. J. Syst. Evol. Microbiol.">
        <title>Complete genome sequence of Corynebacterium casei LMG S-19264T (=DSM 44701T), isolated from a smear-ripened cheese.</title>
        <authorList>
            <consortium name="US DOE Joint Genome Institute (JGI-PGF)"/>
            <person name="Walter F."/>
            <person name="Albersmeier A."/>
            <person name="Kalinowski J."/>
            <person name="Ruckert C."/>
        </authorList>
    </citation>
    <scope>NUCLEOTIDE SEQUENCE</scope>
    <source>
        <strain evidence="1">CGMCC 1.16012</strain>
    </source>
</reference>
<evidence type="ECO:0000313" key="2">
    <source>
        <dbReference type="Proteomes" id="UP000606730"/>
    </source>
</evidence>
<name>A0A917AE76_9RHOB</name>